<accession>A0ACB8XZT9</accession>
<gene>
    <name evidence="1" type="ORF">L1987_86053</name>
</gene>
<dbReference type="Proteomes" id="UP001056120">
    <property type="component" value="Linkage Group LG29"/>
</dbReference>
<keyword evidence="2" id="KW-1185">Reference proteome</keyword>
<evidence type="ECO:0000313" key="2">
    <source>
        <dbReference type="Proteomes" id="UP001056120"/>
    </source>
</evidence>
<organism evidence="1 2">
    <name type="scientific">Smallanthus sonchifolius</name>
    <dbReference type="NCBI Taxonomy" id="185202"/>
    <lineage>
        <taxon>Eukaryota</taxon>
        <taxon>Viridiplantae</taxon>
        <taxon>Streptophyta</taxon>
        <taxon>Embryophyta</taxon>
        <taxon>Tracheophyta</taxon>
        <taxon>Spermatophyta</taxon>
        <taxon>Magnoliopsida</taxon>
        <taxon>eudicotyledons</taxon>
        <taxon>Gunneridae</taxon>
        <taxon>Pentapetalae</taxon>
        <taxon>asterids</taxon>
        <taxon>campanulids</taxon>
        <taxon>Asterales</taxon>
        <taxon>Asteraceae</taxon>
        <taxon>Asteroideae</taxon>
        <taxon>Heliantheae alliance</taxon>
        <taxon>Millerieae</taxon>
        <taxon>Smallanthus</taxon>
    </lineage>
</organism>
<comment type="caution">
    <text evidence="1">The sequence shown here is derived from an EMBL/GenBank/DDBJ whole genome shotgun (WGS) entry which is preliminary data.</text>
</comment>
<name>A0ACB8XZT9_9ASTR</name>
<protein>
    <submittedName>
        <fullName evidence="1">Uncharacterized protein</fullName>
    </submittedName>
</protein>
<proteinExistence type="predicted"/>
<evidence type="ECO:0000313" key="1">
    <source>
        <dbReference type="EMBL" id="KAI3676444.1"/>
    </source>
</evidence>
<sequence>MDVRRRQQLPHLNHRNQSHEFNTKSLKHFVEHVVDVEINERLLPILIAAAAQHLVLDLQDILQRFAFDNICRIAFGYDPSYLTSSFPNLKFAVAFEDAVRISTERFLVITPILWKIKRFFNMGSEQRLKEAVSEVREFAENILNEKKQELAGGLRLCCRGL</sequence>
<dbReference type="EMBL" id="CM042046">
    <property type="protein sequence ID" value="KAI3676444.1"/>
    <property type="molecule type" value="Genomic_DNA"/>
</dbReference>
<reference evidence="2" key="1">
    <citation type="journal article" date="2022" name="Mol. Ecol. Resour.">
        <title>The genomes of chicory, endive, great burdock and yacon provide insights into Asteraceae palaeo-polyploidization history and plant inulin production.</title>
        <authorList>
            <person name="Fan W."/>
            <person name="Wang S."/>
            <person name="Wang H."/>
            <person name="Wang A."/>
            <person name="Jiang F."/>
            <person name="Liu H."/>
            <person name="Zhao H."/>
            <person name="Xu D."/>
            <person name="Zhang Y."/>
        </authorList>
    </citation>
    <scope>NUCLEOTIDE SEQUENCE [LARGE SCALE GENOMIC DNA]</scope>
    <source>
        <strain evidence="2">cv. Yunnan</strain>
    </source>
</reference>
<reference evidence="1 2" key="2">
    <citation type="journal article" date="2022" name="Mol. Ecol. Resour.">
        <title>The genomes of chicory, endive, great burdock and yacon provide insights into Asteraceae paleo-polyploidization history and plant inulin production.</title>
        <authorList>
            <person name="Fan W."/>
            <person name="Wang S."/>
            <person name="Wang H."/>
            <person name="Wang A."/>
            <person name="Jiang F."/>
            <person name="Liu H."/>
            <person name="Zhao H."/>
            <person name="Xu D."/>
            <person name="Zhang Y."/>
        </authorList>
    </citation>
    <scope>NUCLEOTIDE SEQUENCE [LARGE SCALE GENOMIC DNA]</scope>
    <source>
        <strain evidence="2">cv. Yunnan</strain>
        <tissue evidence="1">Leaves</tissue>
    </source>
</reference>